<name>A0A0B0NUC2_GOSAR</name>
<sequence length="26" mass="3123">MYRALVILLYVSLCFGQKYWLVIVKC</sequence>
<organism evidence="1 2">
    <name type="scientific">Gossypium arboreum</name>
    <name type="common">Tree cotton</name>
    <name type="synonym">Gossypium nanking</name>
    <dbReference type="NCBI Taxonomy" id="29729"/>
    <lineage>
        <taxon>Eukaryota</taxon>
        <taxon>Viridiplantae</taxon>
        <taxon>Streptophyta</taxon>
        <taxon>Embryophyta</taxon>
        <taxon>Tracheophyta</taxon>
        <taxon>Spermatophyta</taxon>
        <taxon>Magnoliopsida</taxon>
        <taxon>eudicotyledons</taxon>
        <taxon>Gunneridae</taxon>
        <taxon>Pentapetalae</taxon>
        <taxon>rosids</taxon>
        <taxon>malvids</taxon>
        <taxon>Malvales</taxon>
        <taxon>Malvaceae</taxon>
        <taxon>Malvoideae</taxon>
        <taxon>Gossypium</taxon>
    </lineage>
</organism>
<gene>
    <name evidence="1" type="ORF">F383_17804</name>
</gene>
<dbReference type="EMBL" id="KN403696">
    <property type="protein sequence ID" value="KHG15414.1"/>
    <property type="molecule type" value="Genomic_DNA"/>
</dbReference>
<evidence type="ECO:0000313" key="2">
    <source>
        <dbReference type="Proteomes" id="UP000032142"/>
    </source>
</evidence>
<protein>
    <submittedName>
        <fullName evidence="1">Uncharacterized protein</fullName>
    </submittedName>
</protein>
<dbReference type="Proteomes" id="UP000032142">
    <property type="component" value="Unassembled WGS sequence"/>
</dbReference>
<accession>A0A0B0NUC2</accession>
<reference evidence="2" key="1">
    <citation type="submission" date="2014-09" db="EMBL/GenBank/DDBJ databases">
        <authorList>
            <person name="Mudge J."/>
            <person name="Ramaraj T."/>
            <person name="Lindquist I.E."/>
            <person name="Bharti A.K."/>
            <person name="Sundararajan A."/>
            <person name="Cameron C.T."/>
            <person name="Woodward J.E."/>
            <person name="May G.D."/>
            <person name="Brubaker C."/>
            <person name="Broadhvest J."/>
            <person name="Wilkins T.A."/>
        </authorList>
    </citation>
    <scope>NUCLEOTIDE SEQUENCE</scope>
    <source>
        <strain evidence="2">cv. AKA8401</strain>
    </source>
</reference>
<dbReference type="AlphaFoldDB" id="A0A0B0NUC2"/>
<evidence type="ECO:0000313" key="1">
    <source>
        <dbReference type="EMBL" id="KHG15414.1"/>
    </source>
</evidence>
<proteinExistence type="predicted"/>
<keyword evidence="2" id="KW-1185">Reference proteome</keyword>